<dbReference type="InterPro" id="IPR029058">
    <property type="entry name" value="AB_hydrolase_fold"/>
</dbReference>
<feature type="domain" description="Partial AB-hydrolase lipase" evidence="1">
    <location>
        <begin position="23"/>
        <end position="82"/>
    </location>
</feature>
<dbReference type="InterPro" id="IPR006693">
    <property type="entry name" value="AB_hydrolase_lipase"/>
</dbReference>
<comment type="caution">
    <text evidence="2">The sequence shown here is derived from an EMBL/GenBank/DDBJ whole genome shotgun (WGS) entry which is preliminary data.</text>
</comment>
<protein>
    <recommendedName>
        <fullName evidence="1">Partial AB-hydrolase lipase domain-containing protein</fullName>
    </recommendedName>
</protein>
<gene>
    <name evidence="2" type="ORF">HPB48_011010</name>
</gene>
<proteinExistence type="predicted"/>
<name>A0A9J6GSH7_HAELO</name>
<dbReference type="AlphaFoldDB" id="A0A9J6GSH7"/>
<dbReference type="Pfam" id="PF04083">
    <property type="entry name" value="Abhydro_lipase"/>
    <property type="match status" value="1"/>
</dbReference>
<dbReference type="VEuPathDB" id="VectorBase:HLOH_051615"/>
<evidence type="ECO:0000313" key="3">
    <source>
        <dbReference type="Proteomes" id="UP000821853"/>
    </source>
</evidence>
<reference evidence="2 3" key="1">
    <citation type="journal article" date="2020" name="Cell">
        <title>Large-Scale Comparative Analyses of Tick Genomes Elucidate Their Genetic Diversity and Vector Capacities.</title>
        <authorList>
            <consortium name="Tick Genome and Microbiome Consortium (TIGMIC)"/>
            <person name="Jia N."/>
            <person name="Wang J."/>
            <person name="Shi W."/>
            <person name="Du L."/>
            <person name="Sun Y."/>
            <person name="Zhan W."/>
            <person name="Jiang J.F."/>
            <person name="Wang Q."/>
            <person name="Zhang B."/>
            <person name="Ji P."/>
            <person name="Bell-Sakyi L."/>
            <person name="Cui X.M."/>
            <person name="Yuan T.T."/>
            <person name="Jiang B.G."/>
            <person name="Yang W.F."/>
            <person name="Lam T.T."/>
            <person name="Chang Q.C."/>
            <person name="Ding S.J."/>
            <person name="Wang X.J."/>
            <person name="Zhu J.G."/>
            <person name="Ruan X.D."/>
            <person name="Zhao L."/>
            <person name="Wei J.T."/>
            <person name="Ye R.Z."/>
            <person name="Que T.C."/>
            <person name="Du C.H."/>
            <person name="Zhou Y.H."/>
            <person name="Cheng J.X."/>
            <person name="Dai P.F."/>
            <person name="Guo W.B."/>
            <person name="Han X.H."/>
            <person name="Huang E.J."/>
            <person name="Li L.F."/>
            <person name="Wei W."/>
            <person name="Gao Y.C."/>
            <person name="Liu J.Z."/>
            <person name="Shao H.Z."/>
            <person name="Wang X."/>
            <person name="Wang C.C."/>
            <person name="Yang T.C."/>
            <person name="Huo Q.B."/>
            <person name="Li W."/>
            <person name="Chen H.Y."/>
            <person name="Chen S.E."/>
            <person name="Zhou L.G."/>
            <person name="Ni X.B."/>
            <person name="Tian J.H."/>
            <person name="Sheng Y."/>
            <person name="Liu T."/>
            <person name="Pan Y.S."/>
            <person name="Xia L.Y."/>
            <person name="Li J."/>
            <person name="Zhao F."/>
            <person name="Cao W.C."/>
        </authorList>
    </citation>
    <scope>NUCLEOTIDE SEQUENCE [LARGE SCALE GENOMIC DNA]</scope>
    <source>
        <strain evidence="2">HaeL-2018</strain>
    </source>
</reference>
<evidence type="ECO:0000259" key="1">
    <source>
        <dbReference type="Pfam" id="PF04083"/>
    </source>
</evidence>
<dbReference type="OMA" id="VANVWET"/>
<sequence>MVKSQFFSATKYGAFFVFLSPHTEIISSKGYPVQEHNAVTSDGYVLKVIRIPNGRASPGTNGRPVVFLLHSLLGSSTDFVLNIPDENLDKRFILHSFMLYPQERPPEYNVSSVNVPVGLFWGLNDWIATPEDVRGLAKKLPNVVLDYQVPDPLFTHLDFSIGITARSQVYDKLLEIMGRYRDGTQSGT</sequence>
<dbReference type="PANTHER" id="PTHR11005">
    <property type="entry name" value="LYSOSOMAL ACID LIPASE-RELATED"/>
    <property type="match status" value="1"/>
</dbReference>
<keyword evidence="3" id="KW-1185">Reference proteome</keyword>
<dbReference type="Gene3D" id="3.40.50.1820">
    <property type="entry name" value="alpha/beta hydrolase"/>
    <property type="match status" value="2"/>
</dbReference>
<evidence type="ECO:0000313" key="2">
    <source>
        <dbReference type="EMBL" id="KAH9377204.1"/>
    </source>
</evidence>
<dbReference type="Proteomes" id="UP000821853">
    <property type="component" value="Unassembled WGS sequence"/>
</dbReference>
<accession>A0A9J6GSH7</accession>
<dbReference type="OrthoDB" id="9974421at2759"/>
<dbReference type="EMBL" id="JABSTR010000008">
    <property type="protein sequence ID" value="KAH9377204.1"/>
    <property type="molecule type" value="Genomic_DNA"/>
</dbReference>
<organism evidence="2 3">
    <name type="scientific">Haemaphysalis longicornis</name>
    <name type="common">Bush tick</name>
    <dbReference type="NCBI Taxonomy" id="44386"/>
    <lineage>
        <taxon>Eukaryota</taxon>
        <taxon>Metazoa</taxon>
        <taxon>Ecdysozoa</taxon>
        <taxon>Arthropoda</taxon>
        <taxon>Chelicerata</taxon>
        <taxon>Arachnida</taxon>
        <taxon>Acari</taxon>
        <taxon>Parasitiformes</taxon>
        <taxon>Ixodida</taxon>
        <taxon>Ixodoidea</taxon>
        <taxon>Ixodidae</taxon>
        <taxon>Haemaphysalinae</taxon>
        <taxon>Haemaphysalis</taxon>
    </lineage>
</organism>
<dbReference type="GO" id="GO:0006629">
    <property type="term" value="P:lipid metabolic process"/>
    <property type="evidence" value="ECO:0007669"/>
    <property type="project" value="InterPro"/>
</dbReference>
<dbReference type="SUPFAM" id="SSF53474">
    <property type="entry name" value="alpha/beta-Hydrolases"/>
    <property type="match status" value="2"/>
</dbReference>